<keyword evidence="2" id="KW-1185">Reference proteome</keyword>
<gene>
    <name evidence="1" type="ORF">CFX1CAM_1923</name>
</gene>
<evidence type="ECO:0000313" key="1">
    <source>
        <dbReference type="EMBL" id="SMX54988.1"/>
    </source>
</evidence>
<organism evidence="1 2">
    <name type="scientific">Candidatus Brevifilum fermentans</name>
    <dbReference type="NCBI Taxonomy" id="1986204"/>
    <lineage>
        <taxon>Bacteria</taxon>
        <taxon>Bacillati</taxon>
        <taxon>Chloroflexota</taxon>
        <taxon>Anaerolineae</taxon>
        <taxon>Anaerolineales</taxon>
        <taxon>Anaerolineaceae</taxon>
        <taxon>Candidatus Brevifilum</taxon>
    </lineage>
</organism>
<dbReference type="InterPro" id="IPR010349">
    <property type="entry name" value="Asparaginase_II"/>
</dbReference>
<protein>
    <submittedName>
        <fullName evidence="1">Putative L-asparaginase II</fullName>
    </submittedName>
</protein>
<reference evidence="2" key="1">
    <citation type="submission" date="2017-05" db="EMBL/GenBank/DDBJ databases">
        <authorList>
            <person name="Kirkegaard R."/>
            <person name="Mcilroy J S."/>
        </authorList>
    </citation>
    <scope>NUCLEOTIDE SEQUENCE [LARGE SCALE GENOMIC DNA]</scope>
</reference>
<dbReference type="AlphaFoldDB" id="A0A1Y6K7X9"/>
<dbReference type="PANTHER" id="PTHR42110:SF1">
    <property type="entry name" value="L-ASPARAGINASE, PUTATIVE (AFU_ORTHOLOGUE AFUA_3G11890)-RELATED"/>
    <property type="match status" value="1"/>
</dbReference>
<dbReference type="EMBL" id="LT859958">
    <property type="protein sequence ID" value="SMX54988.1"/>
    <property type="molecule type" value="Genomic_DNA"/>
</dbReference>
<dbReference type="Pfam" id="PF06089">
    <property type="entry name" value="Asparaginase_II"/>
    <property type="match status" value="1"/>
</dbReference>
<dbReference type="OrthoDB" id="9770793at2"/>
<dbReference type="PANTHER" id="PTHR42110">
    <property type="entry name" value="L-ASPARAGINASE, PUTATIVE (AFU_ORTHOLOGUE AFUA_3G11890)-RELATED"/>
    <property type="match status" value="1"/>
</dbReference>
<proteinExistence type="predicted"/>
<name>A0A1Y6K7X9_9CHLR</name>
<dbReference type="Proteomes" id="UP000195514">
    <property type="component" value="Chromosome I"/>
</dbReference>
<evidence type="ECO:0000313" key="2">
    <source>
        <dbReference type="Proteomes" id="UP000195514"/>
    </source>
</evidence>
<sequence>MQALNYVPLVEATRGDIVESIHYGAFCVVNSKGRLLAHAGDPNLMTFPRSSLKPLQALRFVEEGGAEAFDFTSEEVAIMCASHAGTHQHTSVLTKMHQKIGITEADLACGVHWPYDPATRDEMKLAGKQPTALNHNCSGKHTGMLAYARLKGYPLTDYLDPAHPVQVDIRETLGEMLGMDPGQMPLGIDGCSAPVYGVPMLNMAQAVASLAEPAGMEESRAQACRTITSAMIANPLMIAGPDLFDTNLMSVGAGKLFAKGGAEGYQIIGVMPGVIAEEAPGIGIAIKISDGDNRSRGRSSVALTLLKAMGVLSQTEIENLGAYGNIPIKNWRDIQIGEVRSVFSYPDFGKMWT</sequence>
<dbReference type="KEGG" id="abat:CFX1CAM_1923"/>
<accession>A0A1Y6K7X9</accession>
<dbReference type="RefSeq" id="WP_157891830.1">
    <property type="nucleotide sequence ID" value="NZ_LT859958.1"/>
</dbReference>